<evidence type="ECO:0000313" key="7">
    <source>
        <dbReference type="Proteomes" id="UP000660339"/>
    </source>
</evidence>
<dbReference type="Proteomes" id="UP000660339">
    <property type="component" value="Unassembled WGS sequence"/>
</dbReference>
<accession>A0A8J3L4H1</accession>
<evidence type="ECO:0000313" key="6">
    <source>
        <dbReference type="EMBL" id="GIG14183.1"/>
    </source>
</evidence>
<keyword evidence="1" id="KW-0134">Cell wall</keyword>
<keyword evidence="2" id="KW-0130">Cell adhesion</keyword>
<reference evidence="6" key="1">
    <citation type="submission" date="2021-01" db="EMBL/GenBank/DDBJ databases">
        <title>Whole genome shotgun sequence of Catellatospora methionotrophica NBRC 14553.</title>
        <authorList>
            <person name="Komaki H."/>
            <person name="Tamura T."/>
        </authorList>
    </citation>
    <scope>NUCLEOTIDE SEQUENCE</scope>
    <source>
        <strain evidence="6">NBRC 14553</strain>
    </source>
</reference>
<evidence type="ECO:0000256" key="2">
    <source>
        <dbReference type="ARBA" id="ARBA00022889"/>
    </source>
</evidence>
<dbReference type="RefSeq" id="WP_166381169.1">
    <property type="nucleotide sequence ID" value="NZ_BAAATT010000001.1"/>
</dbReference>
<feature type="domain" description="Chaplin" evidence="5">
    <location>
        <begin position="98"/>
        <end position="138"/>
    </location>
</feature>
<dbReference type="EMBL" id="BONJ01000009">
    <property type="protein sequence ID" value="GIG14183.1"/>
    <property type="molecule type" value="Genomic_DNA"/>
</dbReference>
<feature type="domain" description="Chaplin" evidence="5">
    <location>
        <begin position="42"/>
        <end position="82"/>
    </location>
</feature>
<sequence length="300" mass="29808">MTATSLGTWTKTSVKVGVLSAGVLLVGGTGAHAADNWNTSFNSGIGSGNQVKLPVQAPINICGIAIGILGNANASCTGGSEANYGADALATDWSSFGNSGVLSGNQVLAPIQAPIDACGVGVGVLGNANAWCVGGAEANLPGQPGETPGEDPYPQPYGEPSWHKHKNKKKDFVPTAAPIESAVAESSPLDMITSLLPINGLTSGLTGGLTSAVGNTSAGAGLGAKQQPMPMQLNQRKKWQHSAPSTCDLNWATFGNSGIGSGNQLFAPVQAPVDVSGVAVVALGGNANASSVGGSTANFC</sequence>
<name>A0A8J3L4H1_9ACTN</name>
<keyword evidence="7" id="KW-1185">Reference proteome</keyword>
<proteinExistence type="predicted"/>
<feature type="chain" id="PRO_5035240601" description="Chaplin domain-containing protein" evidence="4">
    <location>
        <begin position="34"/>
        <end position="300"/>
    </location>
</feature>
<gene>
    <name evidence="6" type="ORF">Cme02nite_25150</name>
</gene>
<dbReference type="Pfam" id="PF03777">
    <property type="entry name" value="ChpA-C"/>
    <property type="match status" value="3"/>
</dbReference>
<evidence type="ECO:0000256" key="3">
    <source>
        <dbReference type="ARBA" id="ARBA00023087"/>
    </source>
</evidence>
<keyword evidence="3" id="KW-0034">Amyloid</keyword>
<evidence type="ECO:0000256" key="1">
    <source>
        <dbReference type="ARBA" id="ARBA00022512"/>
    </source>
</evidence>
<organism evidence="6 7">
    <name type="scientific">Catellatospora methionotrophica</name>
    <dbReference type="NCBI Taxonomy" id="121620"/>
    <lineage>
        <taxon>Bacteria</taxon>
        <taxon>Bacillati</taxon>
        <taxon>Actinomycetota</taxon>
        <taxon>Actinomycetes</taxon>
        <taxon>Micromonosporales</taxon>
        <taxon>Micromonosporaceae</taxon>
        <taxon>Catellatospora</taxon>
    </lineage>
</organism>
<protein>
    <recommendedName>
        <fullName evidence="5">Chaplin domain-containing protein</fullName>
    </recommendedName>
</protein>
<comment type="caution">
    <text evidence="6">The sequence shown here is derived from an EMBL/GenBank/DDBJ whole genome shotgun (WGS) entry which is preliminary data.</text>
</comment>
<keyword evidence="1" id="KW-0964">Secreted</keyword>
<dbReference type="PROSITE" id="PS51884">
    <property type="entry name" value="CHAPLIN"/>
    <property type="match status" value="2"/>
</dbReference>
<dbReference type="AlphaFoldDB" id="A0A8J3L4H1"/>
<dbReference type="GO" id="GO:0007155">
    <property type="term" value="P:cell adhesion"/>
    <property type="evidence" value="ECO:0007669"/>
    <property type="project" value="UniProtKB-KW"/>
</dbReference>
<evidence type="ECO:0000259" key="5">
    <source>
        <dbReference type="PROSITE" id="PS51884"/>
    </source>
</evidence>
<dbReference type="InterPro" id="IPR005528">
    <property type="entry name" value="ChpA-H"/>
</dbReference>
<feature type="signal peptide" evidence="4">
    <location>
        <begin position="1"/>
        <end position="33"/>
    </location>
</feature>
<evidence type="ECO:0000256" key="4">
    <source>
        <dbReference type="SAM" id="SignalP"/>
    </source>
</evidence>
<keyword evidence="4" id="KW-0732">Signal</keyword>